<sequence length="27" mass="2946">WRGDTALQPVERTLAVQGLQGPNTQPL</sequence>
<feature type="non-terminal residue" evidence="2">
    <location>
        <position position="1"/>
    </location>
</feature>
<keyword evidence="3" id="KW-1185">Reference proteome</keyword>
<organism evidence="2 3">
    <name type="scientific">Paenalcaligenes hominis</name>
    <dbReference type="NCBI Taxonomy" id="643674"/>
    <lineage>
        <taxon>Bacteria</taxon>
        <taxon>Pseudomonadati</taxon>
        <taxon>Pseudomonadota</taxon>
        <taxon>Betaproteobacteria</taxon>
        <taxon>Burkholderiales</taxon>
        <taxon>Alcaligenaceae</taxon>
        <taxon>Paenalcaligenes</taxon>
    </lineage>
</organism>
<gene>
    <name evidence="2" type="ORF">GGR41_002480</name>
</gene>
<protein>
    <submittedName>
        <fullName evidence="2">Uncharacterized protein</fullName>
    </submittedName>
</protein>
<dbReference type="EMBL" id="JAATIZ010000005">
    <property type="protein sequence ID" value="NJB66218.1"/>
    <property type="molecule type" value="Genomic_DNA"/>
</dbReference>
<feature type="region of interest" description="Disordered" evidence="1">
    <location>
        <begin position="1"/>
        <end position="27"/>
    </location>
</feature>
<evidence type="ECO:0000313" key="2">
    <source>
        <dbReference type="EMBL" id="NJB66218.1"/>
    </source>
</evidence>
<dbReference type="Proteomes" id="UP000783934">
    <property type="component" value="Unassembled WGS sequence"/>
</dbReference>
<reference evidence="2 3" key="1">
    <citation type="submission" date="2020-03" db="EMBL/GenBank/DDBJ databases">
        <title>Genomic Encyclopedia of Type Strains, Phase IV (KMG-IV): sequencing the most valuable type-strain genomes for metagenomic binning, comparative biology and taxonomic classification.</title>
        <authorList>
            <person name="Goeker M."/>
        </authorList>
    </citation>
    <scope>NUCLEOTIDE SEQUENCE [LARGE SCALE GENOMIC DNA]</scope>
    <source>
        <strain evidence="2 3">DSM 26613</strain>
    </source>
</reference>
<evidence type="ECO:0000313" key="3">
    <source>
        <dbReference type="Proteomes" id="UP000783934"/>
    </source>
</evidence>
<comment type="caution">
    <text evidence="2">The sequence shown here is derived from an EMBL/GenBank/DDBJ whole genome shotgun (WGS) entry which is preliminary data.</text>
</comment>
<evidence type="ECO:0000256" key="1">
    <source>
        <dbReference type="SAM" id="MobiDB-lite"/>
    </source>
</evidence>
<name>A0ABX0WU07_9BURK</name>
<accession>A0ABX0WU07</accession>
<proteinExistence type="predicted"/>